<proteinExistence type="predicted"/>
<protein>
    <submittedName>
        <fullName evidence="1">Uncharacterized protein</fullName>
    </submittedName>
</protein>
<name>A0A182JGT3_ANOAO</name>
<evidence type="ECO:0000313" key="1">
    <source>
        <dbReference type="EnsemblMetazoa" id="AATE017826-PA.1"/>
    </source>
</evidence>
<organism evidence="1">
    <name type="scientific">Anopheles atroparvus</name>
    <name type="common">European mosquito</name>
    <dbReference type="NCBI Taxonomy" id="41427"/>
    <lineage>
        <taxon>Eukaryota</taxon>
        <taxon>Metazoa</taxon>
        <taxon>Ecdysozoa</taxon>
        <taxon>Arthropoda</taxon>
        <taxon>Hexapoda</taxon>
        <taxon>Insecta</taxon>
        <taxon>Pterygota</taxon>
        <taxon>Neoptera</taxon>
        <taxon>Endopterygota</taxon>
        <taxon>Diptera</taxon>
        <taxon>Nematocera</taxon>
        <taxon>Culicoidea</taxon>
        <taxon>Culicidae</taxon>
        <taxon>Anophelinae</taxon>
        <taxon>Anopheles</taxon>
    </lineage>
</organism>
<dbReference type="AlphaFoldDB" id="A0A182JGT3"/>
<reference evidence="1" key="1">
    <citation type="submission" date="2022-08" db="UniProtKB">
        <authorList>
            <consortium name="EnsemblMetazoa"/>
        </authorList>
    </citation>
    <scope>IDENTIFICATION</scope>
    <source>
        <strain evidence="1">EBRO</strain>
    </source>
</reference>
<sequence length="132" mass="15111">MSCCVPLRIEKSFDLRYNITNVALRFLCYLVGYLRQHIRFIWLGSGLGGGFLFLLGDCNGISISIAFLLRMVGFHSVKSRCSFCFFWVGSCFYLKIRFRNHIRCSGELIVLISRIDLVLLLDLKLDSISSNV</sequence>
<dbReference type="VEuPathDB" id="VectorBase:AATE017826"/>
<accession>A0A182JGT3</accession>
<dbReference type="EnsemblMetazoa" id="AATE017826-RA">
    <property type="protein sequence ID" value="AATE017826-PA.1"/>
    <property type="gene ID" value="AATE017826"/>
</dbReference>